<dbReference type="Proteomes" id="UP000225706">
    <property type="component" value="Unassembled WGS sequence"/>
</dbReference>
<evidence type="ECO:0000313" key="4">
    <source>
        <dbReference type="EMBL" id="PFX11733.1"/>
    </source>
</evidence>
<name>A0A2B4R4K0_STYPI</name>
<proteinExistence type="predicted"/>
<feature type="compositionally biased region" description="Basic and acidic residues" evidence="2">
    <location>
        <begin position="90"/>
        <end position="120"/>
    </location>
</feature>
<feature type="compositionally biased region" description="Acidic residues" evidence="2">
    <location>
        <begin position="274"/>
        <end position="284"/>
    </location>
</feature>
<feature type="compositionally biased region" description="Polar residues" evidence="2">
    <location>
        <begin position="191"/>
        <end position="216"/>
    </location>
</feature>
<evidence type="ECO:0000259" key="3">
    <source>
        <dbReference type="PROSITE" id="PS51457"/>
    </source>
</evidence>
<keyword evidence="1" id="KW-0175">Coiled coil</keyword>
<dbReference type="SMART" id="SM01025">
    <property type="entry name" value="BEN"/>
    <property type="match status" value="1"/>
</dbReference>
<dbReference type="Pfam" id="PF10523">
    <property type="entry name" value="BEN"/>
    <property type="match status" value="1"/>
</dbReference>
<dbReference type="GO" id="GO:0003677">
    <property type="term" value="F:DNA binding"/>
    <property type="evidence" value="ECO:0007669"/>
    <property type="project" value="InterPro"/>
</dbReference>
<dbReference type="Gene3D" id="1.10.10.2590">
    <property type="entry name" value="BEN domain"/>
    <property type="match status" value="1"/>
</dbReference>
<dbReference type="OrthoDB" id="5984216at2759"/>
<dbReference type="PROSITE" id="PS51457">
    <property type="entry name" value="BEN"/>
    <property type="match status" value="1"/>
</dbReference>
<evidence type="ECO:0000256" key="1">
    <source>
        <dbReference type="SAM" id="Coils"/>
    </source>
</evidence>
<protein>
    <recommendedName>
        <fullName evidence="3">BEN domain-containing protein</fullName>
    </recommendedName>
</protein>
<feature type="compositionally biased region" description="Low complexity" evidence="2">
    <location>
        <begin position="217"/>
        <end position="231"/>
    </location>
</feature>
<comment type="caution">
    <text evidence="4">The sequence shown here is derived from an EMBL/GenBank/DDBJ whole genome shotgun (WGS) entry which is preliminary data.</text>
</comment>
<feature type="domain" description="BEN" evidence="3">
    <location>
        <begin position="355"/>
        <end position="453"/>
    </location>
</feature>
<feature type="compositionally biased region" description="Polar residues" evidence="2">
    <location>
        <begin position="232"/>
        <end position="243"/>
    </location>
</feature>
<accession>A0A2B4R4K0</accession>
<reference evidence="5" key="1">
    <citation type="journal article" date="2017" name="bioRxiv">
        <title>Comparative analysis of the genomes of Stylophora pistillata and Acropora digitifera provides evidence for extensive differences between species of corals.</title>
        <authorList>
            <person name="Voolstra C.R."/>
            <person name="Li Y."/>
            <person name="Liew Y.J."/>
            <person name="Baumgarten S."/>
            <person name="Zoccola D."/>
            <person name="Flot J.-F."/>
            <person name="Tambutte S."/>
            <person name="Allemand D."/>
            <person name="Aranda M."/>
        </authorList>
    </citation>
    <scope>NUCLEOTIDE SEQUENCE [LARGE SCALE GENOMIC DNA]</scope>
</reference>
<sequence length="463" mass="51931">VLHEDEVRHIFPEDSEEEIQVGDVVSALWLPNGQYYDAKVLQIGGEKEELMKERIRLEKAKKKGKQPEKSAGKKRKHPDDSNTELQQCEKSNKRNDDKENEQKSKEKEAKKKKKEEEKQRQLLLLQTRKSQAAARWASSSHQMEKEVTILGEVNPTPAAGFTPLPIRGRNSTTQARVFPPGKEQDEHFDNSALTPTGGQKTCSSLPPSKQKIGTPQLNSPCSTSTNSPTLSIASTSKESTQPPEETPRRSSNKKRSDCDPRRGLHFQSSVVDSSSEEEGTEYCTEDNPAVAHGNCCKEQQLENKALRERIQKLHRRLNIALKAKTTEEIMSNRPSPGVLDPSLALEYKMVELIEGSGVFWYTQQRAYCSAVKNWSGYVNAVVDIFFSKEKLASSCAMGNQKKSKTGDSHQPLNPLIVHAIIGKVCSKFTHDKVSASQVVQKINMKCVEARRPQRIRVVSSRVE</sequence>
<organism evidence="4 5">
    <name type="scientific">Stylophora pistillata</name>
    <name type="common">Smooth cauliflower coral</name>
    <dbReference type="NCBI Taxonomy" id="50429"/>
    <lineage>
        <taxon>Eukaryota</taxon>
        <taxon>Metazoa</taxon>
        <taxon>Cnidaria</taxon>
        <taxon>Anthozoa</taxon>
        <taxon>Hexacorallia</taxon>
        <taxon>Scleractinia</taxon>
        <taxon>Astrocoeniina</taxon>
        <taxon>Pocilloporidae</taxon>
        <taxon>Stylophora</taxon>
    </lineage>
</organism>
<gene>
    <name evidence="4" type="ORF">AWC38_SpisGene24434</name>
</gene>
<dbReference type="EMBL" id="LSMT01001958">
    <property type="protein sequence ID" value="PFX11733.1"/>
    <property type="molecule type" value="Genomic_DNA"/>
</dbReference>
<feature type="non-terminal residue" evidence="4">
    <location>
        <position position="1"/>
    </location>
</feature>
<evidence type="ECO:0000256" key="2">
    <source>
        <dbReference type="SAM" id="MobiDB-lite"/>
    </source>
</evidence>
<evidence type="ECO:0000313" key="5">
    <source>
        <dbReference type="Proteomes" id="UP000225706"/>
    </source>
</evidence>
<dbReference type="CDD" id="cd04508">
    <property type="entry name" value="Tudor_SF"/>
    <property type="match status" value="1"/>
</dbReference>
<dbReference type="InterPro" id="IPR018379">
    <property type="entry name" value="BEN_domain"/>
</dbReference>
<keyword evidence="5" id="KW-1185">Reference proteome</keyword>
<dbReference type="AlphaFoldDB" id="A0A2B4R4K0"/>
<feature type="coiled-coil region" evidence="1">
    <location>
        <begin position="296"/>
        <end position="323"/>
    </location>
</feature>
<feature type="region of interest" description="Disordered" evidence="2">
    <location>
        <begin position="54"/>
        <end position="284"/>
    </location>
</feature>